<dbReference type="PANTHER" id="PTHR43767">
    <property type="entry name" value="LONG-CHAIN-FATTY-ACID--COA LIGASE"/>
    <property type="match status" value="1"/>
</dbReference>
<proteinExistence type="predicted"/>
<dbReference type="InterPro" id="IPR020845">
    <property type="entry name" value="AMP-binding_CS"/>
</dbReference>
<dbReference type="Pfam" id="PF00501">
    <property type="entry name" value="AMP-binding"/>
    <property type="match status" value="1"/>
</dbReference>
<name>A0A142NP29_BRELN</name>
<dbReference type="KEGG" id="bly:A2T55_12880"/>
<organism evidence="3 4">
    <name type="scientific">Brevibacterium linens</name>
    <dbReference type="NCBI Taxonomy" id="1703"/>
    <lineage>
        <taxon>Bacteria</taxon>
        <taxon>Bacillati</taxon>
        <taxon>Actinomycetota</taxon>
        <taxon>Actinomycetes</taxon>
        <taxon>Micrococcales</taxon>
        <taxon>Brevibacteriaceae</taxon>
        <taxon>Brevibacterium</taxon>
    </lineage>
</organism>
<dbReference type="Proteomes" id="UP000075950">
    <property type="component" value="Chromosome"/>
</dbReference>
<dbReference type="InterPro" id="IPR050237">
    <property type="entry name" value="ATP-dep_AMP-bd_enzyme"/>
</dbReference>
<feature type="domain" description="AMP-binding enzyme C-terminal" evidence="2">
    <location>
        <begin position="449"/>
        <end position="523"/>
    </location>
</feature>
<dbReference type="Gene3D" id="3.30.300.30">
    <property type="match status" value="1"/>
</dbReference>
<gene>
    <name evidence="3" type="ORF">A2T55_12880</name>
</gene>
<feature type="domain" description="AMP-dependent synthetase/ligase" evidence="1">
    <location>
        <begin position="34"/>
        <end position="399"/>
    </location>
</feature>
<dbReference type="AlphaFoldDB" id="A0A142NP29"/>
<evidence type="ECO:0000313" key="4">
    <source>
        <dbReference type="Proteomes" id="UP000075950"/>
    </source>
</evidence>
<dbReference type="InterPro" id="IPR025110">
    <property type="entry name" value="AMP-bd_C"/>
</dbReference>
<accession>A0A142NP29</accession>
<dbReference type="InterPro" id="IPR045851">
    <property type="entry name" value="AMP-bd_C_sf"/>
</dbReference>
<dbReference type="InterPro" id="IPR000873">
    <property type="entry name" value="AMP-dep_synth/lig_dom"/>
</dbReference>
<dbReference type="PROSITE" id="PS00455">
    <property type="entry name" value="AMP_BINDING"/>
    <property type="match status" value="1"/>
</dbReference>
<dbReference type="PANTHER" id="PTHR43767:SF7">
    <property type="entry name" value="MEDIUM_LONG-CHAIN-FATTY-ACID--COA LIGASE FADD8"/>
    <property type="match status" value="1"/>
</dbReference>
<dbReference type="InterPro" id="IPR042099">
    <property type="entry name" value="ANL_N_sf"/>
</dbReference>
<dbReference type="Pfam" id="PF13193">
    <property type="entry name" value="AMP-binding_C"/>
    <property type="match status" value="1"/>
</dbReference>
<evidence type="ECO:0000259" key="1">
    <source>
        <dbReference type="Pfam" id="PF00501"/>
    </source>
</evidence>
<protein>
    <submittedName>
        <fullName evidence="3">Uncharacterized protein</fullName>
    </submittedName>
</protein>
<dbReference type="GO" id="GO:0016877">
    <property type="term" value="F:ligase activity, forming carbon-sulfur bonds"/>
    <property type="evidence" value="ECO:0007669"/>
    <property type="project" value="UniProtKB-ARBA"/>
</dbReference>
<evidence type="ECO:0000313" key="3">
    <source>
        <dbReference type="EMBL" id="AMT94548.1"/>
    </source>
</evidence>
<dbReference type="EMBL" id="CP014869">
    <property type="protein sequence ID" value="AMT94548.1"/>
    <property type="molecule type" value="Genomic_DNA"/>
</dbReference>
<evidence type="ECO:0000259" key="2">
    <source>
        <dbReference type="Pfam" id="PF13193"/>
    </source>
</evidence>
<dbReference type="Gene3D" id="3.40.50.12780">
    <property type="entry name" value="N-terminal domain of ligase-like"/>
    <property type="match status" value="1"/>
</dbReference>
<dbReference type="SUPFAM" id="SSF56801">
    <property type="entry name" value="Acetyl-CoA synthetase-like"/>
    <property type="match status" value="1"/>
</dbReference>
<sequence length="536" mass="58092">MRSASQLASQRTQRRGFGVVHVSLNVTRDLFFPALEKHGNRPAVIADGRSWSYRELRTAALTVADVLVERGIRPGDPVAIIIGNSAEYLVADLAIIAIGAVKVPINLMLSDAEAAFILEDSGARLVLTSPSQVATVDSLDIEGTRPQTFVIDVDENKQVTGVAPDGATPRYTGAASALDVPVDAHGMALIMYTGGTTGRPKGVVHLQRGVVDNMLSHIIESEITASDHLLLCSPLPHSAGVLAQTALLQGAVVEIMATFDLERTLGKIESGGVTFLFMVPTMIGRLLDAAESREDFDSSSLKTILYGASPISEERLRQGLRMFGPVFMQLYGQTEVPNFLTRLRRDDHDIDRFPHRLRSCGQAALMASVRILHEDGTDCEPDEVGEVAASSSYVMDRYWNRPDATADTLRDGWLRTGDLGYLDTDGYLYLVDRKKDMIITGGLNVYASEVEQAMSTLDEVRDVAVVGTPDPDWGEAVTAYVVPATAEATPESVREAARGVLTSYKRPKVVRFTEALPTTAVGKINKKVLRNVPDGD</sequence>
<reference evidence="4" key="1">
    <citation type="submission" date="2016-03" db="EMBL/GenBank/DDBJ databases">
        <authorList>
            <person name="Ploux O."/>
        </authorList>
    </citation>
    <scope>NUCLEOTIDE SEQUENCE [LARGE SCALE GENOMIC DNA]</scope>
    <source>
        <strain evidence="4">BS258</strain>
    </source>
</reference>